<dbReference type="RefSeq" id="WP_111816021.1">
    <property type="nucleotide sequence ID" value="NZ_CBCRZQ010000005.1"/>
</dbReference>
<dbReference type="EMBL" id="VORU01000011">
    <property type="protein sequence ID" value="TXD68419.1"/>
    <property type="molecule type" value="Genomic_DNA"/>
</dbReference>
<evidence type="ECO:0000313" key="1">
    <source>
        <dbReference type="EMBL" id="TXD68419.1"/>
    </source>
</evidence>
<gene>
    <name evidence="1" type="ORF">ESV24_12120</name>
</gene>
<proteinExistence type="predicted"/>
<dbReference type="InterPro" id="IPR041289">
    <property type="entry name" value="Bact_RF_family3"/>
</dbReference>
<organism evidence="1 2">
    <name type="scientific">Aequorivita lipolytica</name>
    <dbReference type="NCBI Taxonomy" id="153267"/>
    <lineage>
        <taxon>Bacteria</taxon>
        <taxon>Pseudomonadati</taxon>
        <taxon>Bacteroidota</taxon>
        <taxon>Flavobacteriia</taxon>
        <taxon>Flavobacteriales</taxon>
        <taxon>Flavobacteriaceae</taxon>
        <taxon>Aequorivita</taxon>
    </lineage>
</organism>
<sequence length="357" mass="41298">MNITLKELKNINSESCITIILNTHRTSPDSAKDAITLKNLCKQAEDRLLVDEDKRDAKNLIKRMHELTSQIDHNYNLESLVLFVNENIAEYTRLPISVEDRVIIDNTFATRDLIRALHQEANYLILLLSHHKVRLIEAFNGKVVKEYDDSFPMENSQFYSTNKVELSNASRQTNLIAEFFNRVDKEVNNIRNENPLPVLICSEESNYHEYLKIADQKQSIFEAYLNKNRLDEKAHQIVEHAWEIVKKLTVEKNNSRKQELLNAQNSDKFFSDINDIYRAILEGKVQTLFLEEGLFQPGIIDGNSISFVTEEERTKKSVTDDIYDELIEANMKFGGDTVFLPKGELADFNGFVAITRY</sequence>
<dbReference type="OrthoDB" id="4393931at2"/>
<evidence type="ECO:0000313" key="2">
    <source>
        <dbReference type="Proteomes" id="UP000321945"/>
    </source>
</evidence>
<keyword evidence="2" id="KW-1185">Reference proteome</keyword>
<dbReference type="Proteomes" id="UP000321945">
    <property type="component" value="Unassembled WGS sequence"/>
</dbReference>
<reference evidence="1 2" key="1">
    <citation type="submission" date="2019-08" db="EMBL/GenBank/DDBJ databases">
        <title>Genome of Aequorivita lipolytica Y10-2 (type strain).</title>
        <authorList>
            <person name="Bowman J.P."/>
        </authorList>
    </citation>
    <scope>NUCLEOTIDE SEQUENCE [LARGE SCALE GENOMIC DNA]</scope>
    <source>
        <strain evidence="1 2">Y10-2</strain>
    </source>
</reference>
<dbReference type="AlphaFoldDB" id="A0A5C6YMC8"/>
<name>A0A5C6YMC8_9FLAO</name>
<accession>A0A5C6YMC8</accession>
<protein>
    <submittedName>
        <fullName evidence="1">Uncharacterized protein</fullName>
    </submittedName>
</protein>
<comment type="caution">
    <text evidence="1">The sequence shown here is derived from an EMBL/GenBank/DDBJ whole genome shotgun (WGS) entry which is preliminary data.</text>
</comment>
<dbReference type="Pfam" id="PF18845">
    <property type="entry name" value="baeRF_family3"/>
    <property type="match status" value="1"/>
</dbReference>